<evidence type="ECO:0000313" key="3">
    <source>
        <dbReference type="Proteomes" id="UP001549799"/>
    </source>
</evidence>
<evidence type="ECO:0000313" key="2">
    <source>
        <dbReference type="EMBL" id="MET6990380.1"/>
    </source>
</evidence>
<name>A0ABV2SUH5_9FLAO</name>
<dbReference type="EMBL" id="JBEXAE010000003">
    <property type="protein sequence ID" value="MET6990380.1"/>
    <property type="molecule type" value="Genomic_DNA"/>
</dbReference>
<feature type="chain" id="PRO_5045060184" description="Lipoprotein" evidence="1">
    <location>
        <begin position="19"/>
        <end position="395"/>
    </location>
</feature>
<sequence>MKKLLLLSSLALLFIACAGIKKTQEALNIGNYGNAINSSLSNLAENKDKKSNQPYILLLEEAYKKNTERELQEISFLQKENNPANFERIFDSYTQLKNIQERIRPILPLYIRDENRNAKFSFTNYDEKIISVKQDLSDYLYDNASYFLSNASSKADYRKAYEDFAYLDKLSPGYSDSKEKQEEAYAKGRDFVKVSMINDSDQIIPSRLEEDLLNFNTYGVNNLWTEYHAQPRKNINYDYEMQVAFRSIVISPEKVSEKQISKERQIKDGYRYAEDANGKILKDSLGNEIKIDNFKTVRCDFHQFTQFKAAQVVGNVSFKDLRTKQTINTYPLASEFIFQHIYANYQGDKRALETDLLNLINVVSVPFPSNEQMVYDAGEDVKGKLKNILQNQRFN</sequence>
<accession>A0ABV2SUH5</accession>
<dbReference type="RefSeq" id="WP_354614781.1">
    <property type="nucleotide sequence ID" value="NZ_JBEXAE010000003.1"/>
</dbReference>
<gene>
    <name evidence="2" type="ORF">ABXZ36_06940</name>
</gene>
<evidence type="ECO:0008006" key="4">
    <source>
        <dbReference type="Google" id="ProtNLM"/>
    </source>
</evidence>
<dbReference type="Proteomes" id="UP001549799">
    <property type="component" value="Unassembled WGS sequence"/>
</dbReference>
<reference evidence="2 3" key="1">
    <citation type="submission" date="2024-07" db="EMBL/GenBank/DDBJ databases">
        <title>The genome sequence of type strain Sediminicola arcticus GDMCC 1.2805.</title>
        <authorList>
            <person name="Liu Y."/>
        </authorList>
    </citation>
    <scope>NUCLEOTIDE SEQUENCE [LARGE SCALE GENOMIC DNA]</scope>
    <source>
        <strain evidence="2 3">GDMCC 1.2805</strain>
    </source>
</reference>
<organism evidence="2 3">
    <name type="scientific">Sediminicola arcticus</name>
    <dbReference type="NCBI Taxonomy" id="1574308"/>
    <lineage>
        <taxon>Bacteria</taxon>
        <taxon>Pseudomonadati</taxon>
        <taxon>Bacteroidota</taxon>
        <taxon>Flavobacteriia</taxon>
        <taxon>Flavobacteriales</taxon>
        <taxon>Flavobacteriaceae</taxon>
        <taxon>Sediminicola</taxon>
    </lineage>
</organism>
<evidence type="ECO:0000256" key="1">
    <source>
        <dbReference type="SAM" id="SignalP"/>
    </source>
</evidence>
<feature type="signal peptide" evidence="1">
    <location>
        <begin position="1"/>
        <end position="18"/>
    </location>
</feature>
<protein>
    <recommendedName>
        <fullName evidence="4">Lipoprotein</fullName>
    </recommendedName>
</protein>
<keyword evidence="1" id="KW-0732">Signal</keyword>
<proteinExistence type="predicted"/>
<dbReference type="PROSITE" id="PS51257">
    <property type="entry name" value="PROKAR_LIPOPROTEIN"/>
    <property type="match status" value="1"/>
</dbReference>
<comment type="caution">
    <text evidence="2">The sequence shown here is derived from an EMBL/GenBank/DDBJ whole genome shotgun (WGS) entry which is preliminary data.</text>
</comment>
<keyword evidence="3" id="KW-1185">Reference proteome</keyword>